<dbReference type="InterPro" id="IPR013785">
    <property type="entry name" value="Aldolase_TIM"/>
</dbReference>
<dbReference type="PIRSF" id="PIRSF000138">
    <property type="entry name" value="Al-hdrx_acd_dh"/>
    <property type="match status" value="1"/>
</dbReference>
<keyword evidence="4" id="KW-0560">Oxidoreductase</keyword>
<dbReference type="Pfam" id="PF01070">
    <property type="entry name" value="FMN_dh"/>
    <property type="match status" value="1"/>
</dbReference>
<evidence type="ECO:0000313" key="10">
    <source>
        <dbReference type="Proteomes" id="UP001153069"/>
    </source>
</evidence>
<evidence type="ECO:0000256" key="3">
    <source>
        <dbReference type="ARBA" id="ARBA00022643"/>
    </source>
</evidence>
<feature type="active site" description="Proton acceptor" evidence="6">
    <location>
        <position position="306"/>
    </location>
</feature>
<dbReference type="CDD" id="cd02809">
    <property type="entry name" value="alpha_hydroxyacid_oxid_FMN"/>
    <property type="match status" value="1"/>
</dbReference>
<feature type="domain" description="FMN hydroxy acid dehydrogenase" evidence="8">
    <location>
        <begin position="30"/>
        <end position="411"/>
    </location>
</feature>
<gene>
    <name evidence="9" type="ORF">SEMRO_600_G173360.1</name>
</gene>
<protein>
    <submittedName>
        <fullName evidence="9">Peroxisomal (S)-2-hydroxy-acid oxidase</fullName>
    </submittedName>
</protein>
<dbReference type="OrthoDB" id="25826at2759"/>
<dbReference type="GO" id="GO:0016614">
    <property type="term" value="F:oxidoreductase activity, acting on CH-OH group of donors"/>
    <property type="evidence" value="ECO:0007669"/>
    <property type="project" value="UniProtKB-ARBA"/>
</dbReference>
<dbReference type="InterPro" id="IPR037396">
    <property type="entry name" value="FMN_HAD"/>
</dbReference>
<feature type="binding site" evidence="7">
    <location>
        <position position="306"/>
    </location>
    <ligand>
        <name>glyoxylate</name>
        <dbReference type="ChEBI" id="CHEBI:36655"/>
    </ligand>
</feature>
<dbReference type="GO" id="GO:0010181">
    <property type="term" value="F:FMN binding"/>
    <property type="evidence" value="ECO:0007669"/>
    <property type="project" value="InterPro"/>
</dbReference>
<dbReference type="Proteomes" id="UP001153069">
    <property type="component" value="Unassembled WGS sequence"/>
</dbReference>
<sequence length="434" mass="48452">MIFNPHKLGVHKVLQYIPWMGRLLDIQHQARVRQAVNIADLRNIARGRAHKMVFDYLDGGADDEITLRRNKDAFSQHEMHYKVLSGIQPPLDLSTNILGMDVQLPFFACPTAGNCMFHHQGETAVAKASHQRNMLYAMSCLSTTSLPQIQNEYPKPGKVFQLYVWKDRQIVKDLLQEAKRHNFTALALTVDVSWMGNRERDPRNGFTVPPNYTLQQTIQAMQRPAWTFDFLSRKPYAYACFNKDVPADSMAQFINSQLTPDFSWHDAEWLLGEWNLPHTAIKGVVRPDDAVTAKQVGFSTVWISNHGGRQLETAPATIDVLPQIRHAVGPDMGIILDGGIQRGTDIAKAIALGANGVGIGKPYLWGLAAGGQAGVEKAFDILHRELDRAMGLLGTPTIADLQREGPNLIQKRQGSVRDYPDRYAHDRGYGGGVV</sequence>
<feature type="binding site" evidence="7">
    <location>
        <position position="139"/>
    </location>
    <ligand>
        <name>FMN</name>
        <dbReference type="ChEBI" id="CHEBI:58210"/>
    </ligand>
</feature>
<feature type="binding site" evidence="7">
    <location>
        <position position="304"/>
    </location>
    <ligand>
        <name>FMN</name>
        <dbReference type="ChEBI" id="CHEBI:58210"/>
    </ligand>
</feature>
<evidence type="ECO:0000256" key="1">
    <source>
        <dbReference type="ARBA" id="ARBA00001917"/>
    </source>
</evidence>
<keyword evidence="3 7" id="KW-0288">FMN</keyword>
<dbReference type="EMBL" id="CAICTM010000599">
    <property type="protein sequence ID" value="CAB9513575.1"/>
    <property type="molecule type" value="Genomic_DNA"/>
</dbReference>
<evidence type="ECO:0000259" key="8">
    <source>
        <dbReference type="PROSITE" id="PS51349"/>
    </source>
</evidence>
<evidence type="ECO:0000256" key="5">
    <source>
        <dbReference type="ARBA" id="ARBA00024042"/>
    </source>
</evidence>
<dbReference type="InterPro" id="IPR008259">
    <property type="entry name" value="FMN_hydac_DH_AS"/>
</dbReference>
<feature type="binding site" evidence="7">
    <location>
        <position position="282"/>
    </location>
    <ligand>
        <name>FMN</name>
        <dbReference type="ChEBI" id="CHEBI:58210"/>
    </ligand>
</feature>
<dbReference type="Gene3D" id="3.20.20.70">
    <property type="entry name" value="Aldolase class I"/>
    <property type="match status" value="1"/>
</dbReference>
<feature type="binding site" evidence="7">
    <location>
        <position position="161"/>
    </location>
    <ligand>
        <name>FMN</name>
        <dbReference type="ChEBI" id="CHEBI:58210"/>
    </ligand>
</feature>
<keyword evidence="2 7" id="KW-0285">Flavoprotein</keyword>
<evidence type="ECO:0000256" key="4">
    <source>
        <dbReference type="ARBA" id="ARBA00023002"/>
    </source>
</evidence>
<accession>A0A9N8E7N2</accession>
<dbReference type="AlphaFoldDB" id="A0A9N8E7N2"/>
<feature type="binding site" evidence="7">
    <location>
        <position position="163"/>
    </location>
    <ligand>
        <name>glyoxylate</name>
        <dbReference type="ChEBI" id="CHEBI:36655"/>
    </ligand>
</feature>
<feature type="binding site" evidence="7">
    <location>
        <position position="189"/>
    </location>
    <ligand>
        <name>FMN</name>
        <dbReference type="ChEBI" id="CHEBI:58210"/>
    </ligand>
</feature>
<dbReference type="InterPro" id="IPR000262">
    <property type="entry name" value="FMN-dep_DH"/>
</dbReference>
<feature type="binding site" evidence="7">
    <location>
        <begin position="110"/>
        <end position="112"/>
    </location>
    <ligand>
        <name>FMN</name>
        <dbReference type="ChEBI" id="CHEBI:58210"/>
    </ligand>
</feature>
<evidence type="ECO:0000256" key="2">
    <source>
        <dbReference type="ARBA" id="ARBA00022630"/>
    </source>
</evidence>
<feature type="binding site" evidence="7">
    <location>
        <position position="56"/>
    </location>
    <ligand>
        <name>glyoxylate</name>
        <dbReference type="ChEBI" id="CHEBI:36655"/>
    </ligand>
</feature>
<dbReference type="PROSITE" id="PS00557">
    <property type="entry name" value="FMN_HYDROXY_ACID_DH_1"/>
    <property type="match status" value="1"/>
</dbReference>
<feature type="binding site" evidence="7">
    <location>
        <position position="198"/>
    </location>
    <ligand>
        <name>glyoxylate</name>
        <dbReference type="ChEBI" id="CHEBI:36655"/>
    </ligand>
</feature>
<comment type="similarity">
    <text evidence="5">Belongs to the FMN-dependent alpha-hydroxy acid dehydrogenase family.</text>
</comment>
<dbReference type="SUPFAM" id="SSF51395">
    <property type="entry name" value="FMN-linked oxidoreductases"/>
    <property type="match status" value="1"/>
</dbReference>
<dbReference type="PANTHER" id="PTHR10578">
    <property type="entry name" value="S -2-HYDROXY-ACID OXIDASE-RELATED"/>
    <property type="match status" value="1"/>
</dbReference>
<dbReference type="InterPro" id="IPR012133">
    <property type="entry name" value="Alpha-hydoxy_acid_DH_FMN"/>
</dbReference>
<dbReference type="FunFam" id="3.20.20.70:FF:000029">
    <property type="entry name" value="L-lactate dehydrogenase"/>
    <property type="match status" value="1"/>
</dbReference>
<comment type="caution">
    <text evidence="9">The sequence shown here is derived from an EMBL/GenBank/DDBJ whole genome shotgun (WGS) entry which is preliminary data.</text>
</comment>
<evidence type="ECO:0000313" key="9">
    <source>
        <dbReference type="EMBL" id="CAB9513575.1"/>
    </source>
</evidence>
<keyword evidence="10" id="KW-1185">Reference proteome</keyword>
<organism evidence="9 10">
    <name type="scientific">Seminavis robusta</name>
    <dbReference type="NCBI Taxonomy" id="568900"/>
    <lineage>
        <taxon>Eukaryota</taxon>
        <taxon>Sar</taxon>
        <taxon>Stramenopiles</taxon>
        <taxon>Ochrophyta</taxon>
        <taxon>Bacillariophyta</taxon>
        <taxon>Bacillariophyceae</taxon>
        <taxon>Bacillariophycidae</taxon>
        <taxon>Naviculales</taxon>
        <taxon>Naviculaceae</taxon>
        <taxon>Seminavis</taxon>
    </lineage>
</organism>
<proteinExistence type="inferred from homology"/>
<name>A0A9N8E7N2_9STRA</name>
<evidence type="ECO:0000256" key="7">
    <source>
        <dbReference type="PIRSR" id="PIRSR000138-2"/>
    </source>
</evidence>
<feature type="binding site" evidence="7">
    <location>
        <position position="309"/>
    </location>
    <ligand>
        <name>glyoxylate</name>
        <dbReference type="ChEBI" id="CHEBI:36655"/>
    </ligand>
</feature>
<reference evidence="9" key="1">
    <citation type="submission" date="2020-06" db="EMBL/GenBank/DDBJ databases">
        <authorList>
            <consortium name="Plant Systems Biology data submission"/>
        </authorList>
    </citation>
    <scope>NUCLEOTIDE SEQUENCE</scope>
    <source>
        <strain evidence="9">D6</strain>
    </source>
</reference>
<comment type="cofactor">
    <cofactor evidence="1">
        <name>FMN</name>
        <dbReference type="ChEBI" id="CHEBI:58210"/>
    </cofactor>
</comment>
<dbReference type="PROSITE" id="PS51349">
    <property type="entry name" value="FMN_HYDROXY_ACID_DH_2"/>
    <property type="match status" value="1"/>
</dbReference>
<evidence type="ECO:0000256" key="6">
    <source>
        <dbReference type="PIRSR" id="PIRSR000138-1"/>
    </source>
</evidence>
<dbReference type="PANTHER" id="PTHR10578:SF149">
    <property type="entry name" value="2-HYDROXYACID OXIDASE 2"/>
    <property type="match status" value="1"/>
</dbReference>